<protein>
    <recommendedName>
        <fullName evidence="12">ATP synthase complex subunit 8</fullName>
    </recommendedName>
</protein>
<evidence type="ECO:0000256" key="2">
    <source>
        <dbReference type="ARBA" id="ARBA00008892"/>
    </source>
</evidence>
<evidence type="ECO:0000256" key="3">
    <source>
        <dbReference type="ARBA" id="ARBA00022448"/>
    </source>
</evidence>
<dbReference type="EMBL" id="AP009352">
    <property type="protein sequence ID" value="BAF76601.1"/>
    <property type="molecule type" value="Genomic_DNA"/>
</dbReference>
<evidence type="ECO:0000313" key="14">
    <source>
        <dbReference type="EMBL" id="BAF76601.1"/>
    </source>
</evidence>
<dbReference type="GO" id="GO:0031966">
    <property type="term" value="C:mitochondrial membrane"/>
    <property type="evidence" value="ECO:0007669"/>
    <property type="project" value="UniProtKB-SubCell"/>
</dbReference>
<proteinExistence type="inferred from homology"/>
<dbReference type="CTD" id="4509"/>
<dbReference type="GO" id="GO:0045259">
    <property type="term" value="C:proton-transporting ATP synthase complex"/>
    <property type="evidence" value="ECO:0007669"/>
    <property type="project" value="UniProtKB-KW"/>
</dbReference>
<evidence type="ECO:0000256" key="1">
    <source>
        <dbReference type="ARBA" id="ARBA00004304"/>
    </source>
</evidence>
<dbReference type="GeneID" id="5542227"/>
<keyword evidence="3 12" id="KW-0813">Transport</keyword>
<accession>A7X7C2</accession>
<reference evidence="14" key="1">
    <citation type="journal article" date="2007" name="BMC Evol. Biol.">
        <title>Phylogenetic position of a whale-fall lancelet (Cephalochordata) inferred from whole mitochondrial genome sequences.</title>
        <authorList>
            <person name="Kon T."/>
            <person name="Nohara M."/>
            <person name="Yamanoue Y."/>
            <person name="Fujiwara Y."/>
            <person name="Nishida M."/>
            <person name="Nishikawa T."/>
        </authorList>
    </citation>
    <scope>NUCLEOTIDE SEQUENCE</scope>
</reference>
<dbReference type="RefSeq" id="YP_001434570.1">
    <property type="nucleotide sequence ID" value="NC_009774.1"/>
</dbReference>
<keyword evidence="7 13" id="KW-1133">Transmembrane helix</keyword>
<evidence type="ECO:0000256" key="4">
    <source>
        <dbReference type="ARBA" id="ARBA00022547"/>
    </source>
</evidence>
<dbReference type="AlphaFoldDB" id="A7X7C2"/>
<dbReference type="GO" id="GO:0015078">
    <property type="term" value="F:proton transmembrane transporter activity"/>
    <property type="evidence" value="ECO:0007669"/>
    <property type="project" value="InterPro"/>
</dbReference>
<sequence>MPQLNPIPWVFFMGLAWSTFLLFGLYKISKTYSPIMDSDNQLTQTQEMQTNEYFMPW</sequence>
<evidence type="ECO:0000256" key="10">
    <source>
        <dbReference type="ARBA" id="ARBA00023136"/>
    </source>
</evidence>
<comment type="similarity">
    <text evidence="2 12">Belongs to the ATPase protein 8 family.</text>
</comment>
<evidence type="ECO:0000256" key="7">
    <source>
        <dbReference type="ARBA" id="ARBA00022989"/>
    </source>
</evidence>
<keyword evidence="11" id="KW-0066">ATP synthesis</keyword>
<keyword evidence="9 12" id="KW-0496">Mitochondrion</keyword>
<dbReference type="InterPro" id="IPR001421">
    <property type="entry name" value="ATP8_metazoa"/>
</dbReference>
<evidence type="ECO:0000256" key="5">
    <source>
        <dbReference type="ARBA" id="ARBA00022692"/>
    </source>
</evidence>
<evidence type="ECO:0000256" key="11">
    <source>
        <dbReference type="ARBA" id="ARBA00023310"/>
    </source>
</evidence>
<evidence type="ECO:0000256" key="6">
    <source>
        <dbReference type="ARBA" id="ARBA00022781"/>
    </source>
</evidence>
<keyword evidence="8 12" id="KW-0406">Ion transport</keyword>
<comment type="subcellular location">
    <subcellularLocation>
        <location evidence="1 12">Mitochondrion membrane</location>
        <topology evidence="1 12">Single-pass membrane protein</topology>
    </subcellularLocation>
</comment>
<keyword evidence="6 12" id="KW-0375">Hydrogen ion transport</keyword>
<evidence type="ECO:0000256" key="9">
    <source>
        <dbReference type="ARBA" id="ARBA00023128"/>
    </source>
</evidence>
<dbReference type="Pfam" id="PF00895">
    <property type="entry name" value="ATP-synt_8"/>
    <property type="match status" value="1"/>
</dbReference>
<organism evidence="14">
    <name type="scientific">Asymmetron inferum</name>
    <dbReference type="NCBI Taxonomy" id="426587"/>
    <lineage>
        <taxon>Eukaryota</taxon>
        <taxon>Metazoa</taxon>
        <taxon>Chordata</taxon>
        <taxon>Cephalochordata</taxon>
        <taxon>Leptocardii</taxon>
        <taxon>Amphioxiformes</taxon>
        <taxon>Branchiostomatidae</taxon>
        <taxon>Asymmetron</taxon>
    </lineage>
</organism>
<keyword evidence="10 13" id="KW-0472">Membrane</keyword>
<geneLocation type="mitochondrion" evidence="14"/>
<evidence type="ECO:0000256" key="12">
    <source>
        <dbReference type="RuleBase" id="RU003661"/>
    </source>
</evidence>
<feature type="transmembrane region" description="Helical" evidence="13">
    <location>
        <begin position="6"/>
        <end position="26"/>
    </location>
</feature>
<dbReference type="GO" id="GO:0015986">
    <property type="term" value="P:proton motive force-driven ATP synthesis"/>
    <property type="evidence" value="ECO:0007669"/>
    <property type="project" value="InterPro"/>
</dbReference>
<gene>
    <name evidence="14" type="primary">atp8</name>
</gene>
<keyword evidence="4 12" id="KW-0138">CF(0)</keyword>
<name>A7X7C2_9BRAN</name>
<keyword evidence="5 12" id="KW-0812">Transmembrane</keyword>
<evidence type="ECO:0000256" key="8">
    <source>
        <dbReference type="ARBA" id="ARBA00023065"/>
    </source>
</evidence>
<evidence type="ECO:0000256" key="13">
    <source>
        <dbReference type="SAM" id="Phobius"/>
    </source>
</evidence>